<dbReference type="SUPFAM" id="SSF46785">
    <property type="entry name" value="Winged helix' DNA-binding domain"/>
    <property type="match status" value="1"/>
</dbReference>
<dbReference type="Pfam" id="PF01475">
    <property type="entry name" value="FUR"/>
    <property type="match status" value="1"/>
</dbReference>
<feature type="binding site" evidence="7">
    <location>
        <position position="84"/>
    </location>
    <ligand>
        <name>Zn(2+)</name>
        <dbReference type="ChEBI" id="CHEBI:29105"/>
    </ligand>
</feature>
<comment type="similarity">
    <text evidence="1">Belongs to the Fur family.</text>
</comment>
<proteinExistence type="inferred from homology"/>
<dbReference type="PANTHER" id="PTHR33202">
    <property type="entry name" value="ZINC UPTAKE REGULATION PROTEIN"/>
    <property type="match status" value="1"/>
</dbReference>
<dbReference type="RefSeq" id="WP_155474657.1">
    <property type="nucleotide sequence ID" value="NZ_WNKU01000001.1"/>
</dbReference>
<feature type="binding site" evidence="8">
    <location>
        <position position="116"/>
    </location>
    <ligand>
        <name>Fe cation</name>
        <dbReference type="ChEBI" id="CHEBI:24875"/>
    </ligand>
</feature>
<evidence type="ECO:0000256" key="3">
    <source>
        <dbReference type="ARBA" id="ARBA00022833"/>
    </source>
</evidence>
<feature type="binding site" evidence="8">
    <location>
        <position position="99"/>
    </location>
    <ligand>
        <name>Fe cation</name>
        <dbReference type="ChEBI" id="CHEBI:24875"/>
    </ligand>
</feature>
<evidence type="ECO:0000256" key="7">
    <source>
        <dbReference type="PIRSR" id="PIRSR602481-1"/>
    </source>
</evidence>
<evidence type="ECO:0000313" key="10">
    <source>
        <dbReference type="Proteomes" id="UP000430670"/>
    </source>
</evidence>
<dbReference type="AlphaFoldDB" id="A0A6I3SD83"/>
<evidence type="ECO:0000256" key="2">
    <source>
        <dbReference type="ARBA" id="ARBA00022491"/>
    </source>
</evidence>
<dbReference type="InterPro" id="IPR036388">
    <property type="entry name" value="WH-like_DNA-bd_sf"/>
</dbReference>
<gene>
    <name evidence="9" type="ORF">GJ688_00950</name>
</gene>
<feature type="binding site" evidence="7">
    <location>
        <position position="127"/>
    </location>
    <ligand>
        <name>Zn(2+)</name>
        <dbReference type="ChEBI" id="CHEBI:29105"/>
    </ligand>
</feature>
<dbReference type="GO" id="GO:1900376">
    <property type="term" value="P:regulation of secondary metabolite biosynthetic process"/>
    <property type="evidence" value="ECO:0007669"/>
    <property type="project" value="TreeGrafter"/>
</dbReference>
<comment type="cofactor">
    <cofactor evidence="7">
        <name>Zn(2+)</name>
        <dbReference type="ChEBI" id="CHEBI:29105"/>
    </cofactor>
    <text evidence="7">Binds 1 zinc ion per subunit.</text>
</comment>
<dbReference type="InterPro" id="IPR036390">
    <property type="entry name" value="WH_DNA-bd_sf"/>
</dbReference>
<evidence type="ECO:0000256" key="1">
    <source>
        <dbReference type="ARBA" id="ARBA00007957"/>
    </source>
</evidence>
<organism evidence="9 10">
    <name type="scientific">Heliobacterium mobile</name>
    <name type="common">Heliobacillus mobilis</name>
    <dbReference type="NCBI Taxonomy" id="28064"/>
    <lineage>
        <taxon>Bacteria</taxon>
        <taxon>Bacillati</taxon>
        <taxon>Bacillota</taxon>
        <taxon>Clostridia</taxon>
        <taxon>Eubacteriales</taxon>
        <taxon>Heliobacteriaceae</taxon>
        <taxon>Heliobacterium</taxon>
    </lineage>
</organism>
<keyword evidence="8" id="KW-0408">Iron</keyword>
<keyword evidence="10" id="KW-1185">Reference proteome</keyword>
<accession>A0A6I3SD83</accession>
<comment type="caution">
    <text evidence="9">The sequence shown here is derived from an EMBL/GenBank/DDBJ whole genome shotgun (WGS) entry which is preliminary data.</text>
</comment>
<reference evidence="9 10" key="1">
    <citation type="submission" date="2019-11" db="EMBL/GenBank/DDBJ databases">
        <title>Whole-genome sequence of a the green, strictly anaerobic photosynthetic bacterium Heliobacillus mobilis DSM 6151.</title>
        <authorList>
            <person name="Kyndt J.A."/>
            <person name="Meyer T.E."/>
        </authorList>
    </citation>
    <scope>NUCLEOTIDE SEQUENCE [LARGE SCALE GENOMIC DNA]</scope>
    <source>
        <strain evidence="9 10">DSM 6151</strain>
    </source>
</reference>
<dbReference type="EMBL" id="WNKU01000001">
    <property type="protein sequence ID" value="MTV47545.1"/>
    <property type="molecule type" value="Genomic_DNA"/>
</dbReference>
<dbReference type="OrthoDB" id="8659436at2"/>
<feature type="binding site" evidence="7">
    <location>
        <position position="124"/>
    </location>
    <ligand>
        <name>Zn(2+)</name>
        <dbReference type="ChEBI" id="CHEBI:29105"/>
    </ligand>
</feature>
<dbReference type="Proteomes" id="UP000430670">
    <property type="component" value="Unassembled WGS sequence"/>
</dbReference>
<name>A0A6I3SD83_HELMO</name>
<keyword evidence="4" id="KW-0805">Transcription regulation</keyword>
<dbReference type="InterPro" id="IPR002481">
    <property type="entry name" value="FUR"/>
</dbReference>
<dbReference type="Gene3D" id="3.30.1490.190">
    <property type="match status" value="1"/>
</dbReference>
<keyword evidence="2" id="KW-0678">Repressor</keyword>
<dbReference type="GO" id="GO:0045892">
    <property type="term" value="P:negative regulation of DNA-templated transcription"/>
    <property type="evidence" value="ECO:0007669"/>
    <property type="project" value="TreeGrafter"/>
</dbReference>
<keyword evidence="7" id="KW-0479">Metal-binding</keyword>
<dbReference type="InterPro" id="IPR043135">
    <property type="entry name" value="Fur_C"/>
</dbReference>
<evidence type="ECO:0000256" key="8">
    <source>
        <dbReference type="PIRSR" id="PIRSR602481-2"/>
    </source>
</evidence>
<evidence type="ECO:0000256" key="4">
    <source>
        <dbReference type="ARBA" id="ARBA00023015"/>
    </source>
</evidence>
<feature type="binding site" evidence="7">
    <location>
        <position position="87"/>
    </location>
    <ligand>
        <name>Zn(2+)</name>
        <dbReference type="ChEBI" id="CHEBI:29105"/>
    </ligand>
</feature>
<evidence type="ECO:0000256" key="5">
    <source>
        <dbReference type="ARBA" id="ARBA00023125"/>
    </source>
</evidence>
<dbReference type="PANTHER" id="PTHR33202:SF7">
    <property type="entry name" value="FERRIC UPTAKE REGULATION PROTEIN"/>
    <property type="match status" value="1"/>
</dbReference>
<keyword evidence="5" id="KW-0238">DNA-binding</keyword>
<dbReference type="GO" id="GO:0003700">
    <property type="term" value="F:DNA-binding transcription factor activity"/>
    <property type="evidence" value="ECO:0007669"/>
    <property type="project" value="InterPro"/>
</dbReference>
<sequence length="133" mass="15183">MGAIGPRMTRQKQLVLDIVQGTTSHPTADWVYQEARRQIPDISLGTVYRNLNTLAQQGIIREMTYAGASSRYDGNVEAHYHFVCEDCKRVFDIFIDRAENLDEKAEEMSGHEIQGHRLEFYGRCAECRKATVS</sequence>
<dbReference type="GO" id="GO:0000976">
    <property type="term" value="F:transcription cis-regulatory region binding"/>
    <property type="evidence" value="ECO:0007669"/>
    <property type="project" value="TreeGrafter"/>
</dbReference>
<evidence type="ECO:0000313" key="9">
    <source>
        <dbReference type="EMBL" id="MTV47545.1"/>
    </source>
</evidence>
<keyword evidence="3 7" id="KW-0862">Zinc</keyword>
<keyword evidence="6" id="KW-0804">Transcription</keyword>
<dbReference type="GO" id="GO:0008270">
    <property type="term" value="F:zinc ion binding"/>
    <property type="evidence" value="ECO:0007669"/>
    <property type="project" value="TreeGrafter"/>
</dbReference>
<protein>
    <submittedName>
        <fullName evidence="9">Transcriptional repressor</fullName>
    </submittedName>
</protein>
<comment type="cofactor">
    <cofactor evidence="8">
        <name>Mn(2+)</name>
        <dbReference type="ChEBI" id="CHEBI:29035"/>
    </cofactor>
    <cofactor evidence="8">
        <name>Fe(2+)</name>
        <dbReference type="ChEBI" id="CHEBI:29033"/>
    </cofactor>
    <text evidence="8">Binds 1 Mn(2+) or Fe(2+) ion per subunit.</text>
</comment>
<evidence type="ECO:0000256" key="6">
    <source>
        <dbReference type="ARBA" id="ARBA00023163"/>
    </source>
</evidence>
<dbReference type="Gene3D" id="1.10.10.10">
    <property type="entry name" value="Winged helix-like DNA-binding domain superfamily/Winged helix DNA-binding domain"/>
    <property type="match status" value="1"/>
</dbReference>
<dbReference type="CDD" id="cd07153">
    <property type="entry name" value="Fur_like"/>
    <property type="match status" value="1"/>
</dbReference>